<evidence type="ECO:0000256" key="1">
    <source>
        <dbReference type="ARBA" id="ARBA00022574"/>
    </source>
</evidence>
<dbReference type="PROSITE" id="PS00678">
    <property type="entry name" value="WD_REPEATS_1"/>
    <property type="match status" value="1"/>
</dbReference>
<dbReference type="Pfam" id="PF02138">
    <property type="entry name" value="Beach"/>
    <property type="match status" value="1"/>
</dbReference>
<dbReference type="STRING" id="3708.A0A078JUA8"/>
<evidence type="ECO:0000313" key="8">
    <source>
        <dbReference type="Proteomes" id="UP000028999"/>
    </source>
</evidence>
<proteinExistence type="predicted"/>
<protein>
    <submittedName>
        <fullName evidence="7">BnaAnng29620D protein</fullName>
    </submittedName>
</protein>
<dbReference type="PANTHER" id="PTHR46108">
    <property type="entry name" value="BLUE CHEESE"/>
    <property type="match status" value="1"/>
</dbReference>
<sequence>LRVSQGSGDLEWQLCPIEGPYRMRKKLERCILKVDSIRKLLEGKLELEEIELPKPKNEDGIVIFDKDCEPDFLLSELYSQSFFEEADDLKDIPSARNGWDNDGGSSSSETSLHNALDFSAKSRSPRGSSSGNMDETRDVEEESEKELNDDGEYLIRPYLEHLEKIRFRYNCERVVGLDKHDGIFLIGELCLYVIENFYIDDHGCICEKECEDELSVIDQALGVKKNVTEGLEFQSKSSPLWSTNMKTGAVGARAWAYGGGAWGKEKVRVTGNLPHPWRRWKLDSIHEILKRDYELRPVAVELFSMDGCTDLLVFHKKEREEVFRNLIAMNLPRNRMYESKEGSRLFKLMAKSFTKRWQSGEISNFQYLMHLNTLAGRGYSDLTQYPVFPWILADYDSESLDLSDPMCFRKFDKPMGCQTPEGEEEFRKRFVIWDDPEVPKFHYGSHYSSAGIVLYYLIRLPPFSAENQKLQGGHFDHADRLFNSIKETWLSASGKGNTSDVKELIPEFFYMPEFLENRFNLDFGEKQSGEKVGNVFLPPWARGSVREFIRKHREALESDYVSENLHHWIDLIFGYKQRGKAAEKAVNVFYHYTYEGNVDVDAVTDPAMKASILAQINHFGQTPKQLFQKPHVKRRTDRKIPLHPLKHSSHLVPREIRKCSSSINQIITFHDKLLVAASNCFLKPRGYRKYIRWGFPDRSLRFMSYDQDKLLSTHENLHEGNQIECAGVSHDGRIVVTGADDGLVSVWRVSKDGPRGSRRLRLEKSLCAHTAKVTCLRVSQPYMMIVSGSDDCTVIIWDLSSYNFVRQLPEFPVPVSAIYINDLSGEIITAAGILLAVWSINGDCLAVVNTSQSPSDFILSVTGSTFSDWLETKWYVTGHQSGSLKVWQMVHCTDPVGAEIKSASNRTGWTNLVPEYKLLLHKELDCHKQPVTALHLTADLKQLLSGDSGGRLISWTVPDQILKASLKNALIAQNLKHHHLEARIGI</sequence>
<dbReference type="SUPFAM" id="SSF50978">
    <property type="entry name" value="WD40 repeat-like"/>
    <property type="match status" value="1"/>
</dbReference>
<dbReference type="Proteomes" id="UP000028999">
    <property type="component" value="Unassembled WGS sequence"/>
</dbReference>
<dbReference type="Gene3D" id="1.10.1540.10">
    <property type="entry name" value="BEACH domain"/>
    <property type="match status" value="1"/>
</dbReference>
<feature type="domain" description="BEACH-type PH" evidence="6">
    <location>
        <begin position="160"/>
        <end position="327"/>
    </location>
</feature>
<dbReference type="SMART" id="SM01026">
    <property type="entry name" value="Beach"/>
    <property type="match status" value="1"/>
</dbReference>
<keyword evidence="1 3" id="KW-0853">WD repeat</keyword>
<dbReference type="CDD" id="cd06071">
    <property type="entry name" value="Beach"/>
    <property type="match status" value="1"/>
</dbReference>
<dbReference type="Pfam" id="PF14844">
    <property type="entry name" value="PH_BEACH"/>
    <property type="match status" value="1"/>
</dbReference>
<keyword evidence="2" id="KW-0677">Repeat</keyword>
<gene>
    <name evidence="7" type="primary">BnaAnng29620D</name>
    <name evidence="7" type="ORF">GSBRNA2T00083876001</name>
</gene>
<dbReference type="InterPro" id="IPR001680">
    <property type="entry name" value="WD40_rpt"/>
</dbReference>
<dbReference type="PROSITE" id="PS51783">
    <property type="entry name" value="PH_BEACH"/>
    <property type="match status" value="1"/>
</dbReference>
<organism evidence="7 8">
    <name type="scientific">Brassica napus</name>
    <name type="common">Rape</name>
    <dbReference type="NCBI Taxonomy" id="3708"/>
    <lineage>
        <taxon>Eukaryota</taxon>
        <taxon>Viridiplantae</taxon>
        <taxon>Streptophyta</taxon>
        <taxon>Embryophyta</taxon>
        <taxon>Tracheophyta</taxon>
        <taxon>Spermatophyta</taxon>
        <taxon>Magnoliopsida</taxon>
        <taxon>eudicotyledons</taxon>
        <taxon>Gunneridae</taxon>
        <taxon>Pentapetalae</taxon>
        <taxon>rosids</taxon>
        <taxon>malvids</taxon>
        <taxon>Brassicales</taxon>
        <taxon>Brassicaceae</taxon>
        <taxon>Brassiceae</taxon>
        <taxon>Brassica</taxon>
    </lineage>
</organism>
<evidence type="ECO:0000313" key="7">
    <source>
        <dbReference type="EMBL" id="CDY69186.1"/>
    </source>
</evidence>
<dbReference type="FunFam" id="1.10.1540.10:FF:000002">
    <property type="entry name" value="WD repeat and FYVE domain containing 3"/>
    <property type="match status" value="1"/>
</dbReference>
<feature type="domain" description="BEACH" evidence="5">
    <location>
        <begin position="342"/>
        <end position="634"/>
    </location>
</feature>
<dbReference type="InterPro" id="IPR000409">
    <property type="entry name" value="BEACH_dom"/>
</dbReference>
<dbReference type="Pfam" id="PF00400">
    <property type="entry name" value="WD40"/>
    <property type="match status" value="2"/>
</dbReference>
<dbReference type="InterPro" id="IPR051944">
    <property type="entry name" value="BEACH_domain_protein"/>
</dbReference>
<feature type="repeat" description="WD" evidence="3">
    <location>
        <begin position="766"/>
        <end position="807"/>
    </location>
</feature>
<dbReference type="InterPro" id="IPR015943">
    <property type="entry name" value="WD40/YVTN_repeat-like_dom_sf"/>
</dbReference>
<dbReference type="PaxDb" id="3708-A0A078JUA8"/>
<dbReference type="InterPro" id="IPR036322">
    <property type="entry name" value="WD40_repeat_dom_sf"/>
</dbReference>
<dbReference type="EMBL" id="LK038817">
    <property type="protein sequence ID" value="CDY69186.1"/>
    <property type="molecule type" value="Genomic_DNA"/>
</dbReference>
<dbReference type="InterPro" id="IPR019775">
    <property type="entry name" value="WD40_repeat_CS"/>
</dbReference>
<dbReference type="InterPro" id="IPR011993">
    <property type="entry name" value="PH-like_dom_sf"/>
</dbReference>
<dbReference type="SMART" id="SM00320">
    <property type="entry name" value="WD40"/>
    <property type="match status" value="4"/>
</dbReference>
<dbReference type="PROSITE" id="PS50197">
    <property type="entry name" value="BEACH"/>
    <property type="match status" value="1"/>
</dbReference>
<accession>A0A078JUA8</accession>
<evidence type="ECO:0000259" key="5">
    <source>
        <dbReference type="PROSITE" id="PS50197"/>
    </source>
</evidence>
<dbReference type="PROSITE" id="PS50082">
    <property type="entry name" value="WD_REPEATS_2"/>
    <property type="match status" value="1"/>
</dbReference>
<evidence type="ECO:0000259" key="6">
    <source>
        <dbReference type="PROSITE" id="PS51783"/>
    </source>
</evidence>
<dbReference type="Gene3D" id="2.130.10.10">
    <property type="entry name" value="YVTN repeat-like/Quinoprotein amine dehydrogenase"/>
    <property type="match status" value="1"/>
</dbReference>
<dbReference type="InterPro" id="IPR023362">
    <property type="entry name" value="PH-BEACH_dom"/>
</dbReference>
<dbReference type="Gene3D" id="2.30.29.30">
    <property type="entry name" value="Pleckstrin-homology domain (PH domain)/Phosphotyrosine-binding domain (PTB)"/>
    <property type="match status" value="1"/>
</dbReference>
<dbReference type="CDD" id="cd01201">
    <property type="entry name" value="PH_BEACH"/>
    <property type="match status" value="1"/>
</dbReference>
<evidence type="ECO:0000256" key="4">
    <source>
        <dbReference type="SAM" id="MobiDB-lite"/>
    </source>
</evidence>
<reference evidence="7 8" key="1">
    <citation type="journal article" date="2014" name="Science">
        <title>Plant genetics. Early allopolyploid evolution in the post-Neolithic Brassica napus oilseed genome.</title>
        <authorList>
            <person name="Chalhoub B."/>
            <person name="Denoeud F."/>
            <person name="Liu S."/>
            <person name="Parkin I.A."/>
            <person name="Tang H."/>
            <person name="Wang X."/>
            <person name="Chiquet J."/>
            <person name="Belcram H."/>
            <person name="Tong C."/>
            <person name="Samans B."/>
            <person name="Correa M."/>
            <person name="Da Silva C."/>
            <person name="Just J."/>
            <person name="Falentin C."/>
            <person name="Koh C.S."/>
            <person name="Le Clainche I."/>
            <person name="Bernard M."/>
            <person name="Bento P."/>
            <person name="Noel B."/>
            <person name="Labadie K."/>
            <person name="Alberti A."/>
            <person name="Charles M."/>
            <person name="Arnaud D."/>
            <person name="Guo H."/>
            <person name="Daviaud C."/>
            <person name="Alamery S."/>
            <person name="Jabbari K."/>
            <person name="Zhao M."/>
            <person name="Edger P.P."/>
            <person name="Chelaifa H."/>
            <person name="Tack D."/>
            <person name="Lassalle G."/>
            <person name="Mestiri I."/>
            <person name="Schnel N."/>
            <person name="Le Paslier M.C."/>
            <person name="Fan G."/>
            <person name="Renault V."/>
            <person name="Bayer P.E."/>
            <person name="Golicz A.A."/>
            <person name="Manoli S."/>
            <person name="Lee T.H."/>
            <person name="Thi V.H."/>
            <person name="Chalabi S."/>
            <person name="Hu Q."/>
            <person name="Fan C."/>
            <person name="Tollenaere R."/>
            <person name="Lu Y."/>
            <person name="Battail C."/>
            <person name="Shen J."/>
            <person name="Sidebottom C.H."/>
            <person name="Wang X."/>
            <person name="Canaguier A."/>
            <person name="Chauveau A."/>
            <person name="Berard A."/>
            <person name="Deniot G."/>
            <person name="Guan M."/>
            <person name="Liu Z."/>
            <person name="Sun F."/>
            <person name="Lim Y.P."/>
            <person name="Lyons E."/>
            <person name="Town C.D."/>
            <person name="Bancroft I."/>
            <person name="Wang X."/>
            <person name="Meng J."/>
            <person name="Ma J."/>
            <person name="Pires J.C."/>
            <person name="King G.J."/>
            <person name="Brunel D."/>
            <person name="Delourme R."/>
            <person name="Renard M."/>
            <person name="Aury J.M."/>
            <person name="Adams K.L."/>
            <person name="Batley J."/>
            <person name="Snowdon R.J."/>
            <person name="Tost J."/>
            <person name="Edwards D."/>
            <person name="Zhou Y."/>
            <person name="Hua W."/>
            <person name="Sharpe A.G."/>
            <person name="Paterson A.H."/>
            <person name="Guan C."/>
            <person name="Wincker P."/>
        </authorList>
    </citation>
    <scope>NUCLEOTIDE SEQUENCE [LARGE SCALE GENOMIC DNA]</scope>
    <source>
        <strain evidence="8">cv. Darmor-bzh</strain>
    </source>
</reference>
<keyword evidence="8" id="KW-1185">Reference proteome</keyword>
<feature type="non-terminal residue" evidence="7">
    <location>
        <position position="1"/>
    </location>
</feature>
<dbReference type="SUPFAM" id="SSF81837">
    <property type="entry name" value="BEACH domain"/>
    <property type="match status" value="1"/>
</dbReference>
<dbReference type="AlphaFoldDB" id="A0A078JUA8"/>
<feature type="compositionally biased region" description="Acidic residues" evidence="4">
    <location>
        <begin position="137"/>
        <end position="148"/>
    </location>
</feature>
<evidence type="ECO:0000256" key="2">
    <source>
        <dbReference type="ARBA" id="ARBA00022737"/>
    </source>
</evidence>
<dbReference type="PROSITE" id="PS50294">
    <property type="entry name" value="WD_REPEATS_REGION"/>
    <property type="match status" value="1"/>
</dbReference>
<dbReference type="PANTHER" id="PTHR46108:SF4">
    <property type="entry name" value="BLUE CHEESE"/>
    <property type="match status" value="1"/>
</dbReference>
<dbReference type="SUPFAM" id="SSF50729">
    <property type="entry name" value="PH domain-like"/>
    <property type="match status" value="1"/>
</dbReference>
<evidence type="ECO:0000256" key="3">
    <source>
        <dbReference type="PROSITE-ProRule" id="PRU00221"/>
    </source>
</evidence>
<dbReference type="InterPro" id="IPR036372">
    <property type="entry name" value="BEACH_dom_sf"/>
</dbReference>
<feature type="region of interest" description="Disordered" evidence="4">
    <location>
        <begin position="118"/>
        <end position="148"/>
    </location>
</feature>
<name>A0A078JUA8_BRANA</name>